<dbReference type="GO" id="GO:0005634">
    <property type="term" value="C:nucleus"/>
    <property type="evidence" value="ECO:0007669"/>
    <property type="project" value="UniProtKB-SubCell"/>
</dbReference>
<organism evidence="10 11">
    <name type="scientific">Chironomus riparius</name>
    <dbReference type="NCBI Taxonomy" id="315576"/>
    <lineage>
        <taxon>Eukaryota</taxon>
        <taxon>Metazoa</taxon>
        <taxon>Ecdysozoa</taxon>
        <taxon>Arthropoda</taxon>
        <taxon>Hexapoda</taxon>
        <taxon>Insecta</taxon>
        <taxon>Pterygota</taxon>
        <taxon>Neoptera</taxon>
        <taxon>Endopterygota</taxon>
        <taxon>Diptera</taxon>
        <taxon>Nematocera</taxon>
        <taxon>Chironomoidea</taxon>
        <taxon>Chironomidae</taxon>
        <taxon>Chironominae</taxon>
        <taxon>Chironomus</taxon>
    </lineage>
</organism>
<dbReference type="InterPro" id="IPR050888">
    <property type="entry name" value="ZnF_C2H2-type_TF"/>
</dbReference>
<name>A0A9N9WRJ7_9DIPT</name>
<evidence type="ECO:0000256" key="8">
    <source>
        <dbReference type="SAM" id="MobiDB-lite"/>
    </source>
</evidence>
<keyword evidence="4 7" id="KW-0863">Zinc-finger</keyword>
<evidence type="ECO:0000256" key="7">
    <source>
        <dbReference type="PROSITE-ProRule" id="PRU00042"/>
    </source>
</evidence>
<reference evidence="10" key="1">
    <citation type="submission" date="2022-01" db="EMBL/GenBank/DDBJ databases">
        <authorList>
            <person name="King R."/>
        </authorList>
    </citation>
    <scope>NUCLEOTIDE SEQUENCE</scope>
</reference>
<proteinExistence type="predicted"/>
<dbReference type="SMART" id="SM00355">
    <property type="entry name" value="ZnF_C2H2"/>
    <property type="match status" value="6"/>
</dbReference>
<evidence type="ECO:0000256" key="2">
    <source>
        <dbReference type="ARBA" id="ARBA00022723"/>
    </source>
</evidence>
<keyword evidence="3" id="KW-0677">Repeat</keyword>
<reference evidence="10" key="2">
    <citation type="submission" date="2022-10" db="EMBL/GenBank/DDBJ databases">
        <authorList>
            <consortium name="ENA_rothamsted_submissions"/>
            <consortium name="culmorum"/>
            <person name="King R."/>
        </authorList>
    </citation>
    <scope>NUCLEOTIDE SEQUENCE</scope>
</reference>
<keyword evidence="6" id="KW-0539">Nucleus</keyword>
<dbReference type="SUPFAM" id="SSF57667">
    <property type="entry name" value="beta-beta-alpha zinc fingers"/>
    <property type="match status" value="1"/>
</dbReference>
<dbReference type="InterPro" id="IPR036236">
    <property type="entry name" value="Znf_C2H2_sf"/>
</dbReference>
<accession>A0A9N9WRJ7</accession>
<dbReference type="AlphaFoldDB" id="A0A9N9WRJ7"/>
<evidence type="ECO:0000313" key="11">
    <source>
        <dbReference type="Proteomes" id="UP001153620"/>
    </source>
</evidence>
<dbReference type="Proteomes" id="UP001153620">
    <property type="component" value="Chromosome 2"/>
</dbReference>
<dbReference type="PANTHER" id="PTHR24406">
    <property type="entry name" value="TRANSCRIPTIONAL REPRESSOR CTCFL-RELATED"/>
    <property type="match status" value="1"/>
</dbReference>
<evidence type="ECO:0000256" key="6">
    <source>
        <dbReference type="ARBA" id="ARBA00023242"/>
    </source>
</evidence>
<dbReference type="OrthoDB" id="6077919at2759"/>
<sequence>MSMLKLKPFDPEELNKCKTIEERFVCSICIDIFGNIELLKTHYITKHGYVEKDKEQKSLAPPLPNILFESSYSTDEHNDDTEKDYFEESPPKEIPKKQSYFSPKICSICDMKFKNQKTLSKHVKHVHHKLKSLICQVCNKQFTRKSTLDIHTRTHLSHLSDESAKILSCDVCSFKCSDPSVINKHKKLHQTSTEGKYKCLDKNCNYFAIQSTGLKNHMLYKHPELYSTMKCTLCDFVSVNPDRLKQHLLNHEKGLLDKEEETQKIVNIPKNSMNNSMEISSDCFLPIESTDSIHNHDQGGVTIIHNNSSSTNMHNEDAVF</sequence>
<dbReference type="Gene3D" id="3.30.160.60">
    <property type="entry name" value="Classic Zinc Finger"/>
    <property type="match status" value="2"/>
</dbReference>
<feature type="domain" description="C2H2-type" evidence="9">
    <location>
        <begin position="133"/>
        <end position="160"/>
    </location>
</feature>
<dbReference type="Pfam" id="PF00096">
    <property type="entry name" value="zf-C2H2"/>
    <property type="match status" value="1"/>
</dbReference>
<evidence type="ECO:0000259" key="9">
    <source>
        <dbReference type="PROSITE" id="PS50157"/>
    </source>
</evidence>
<dbReference type="FunFam" id="3.30.160.60:FF:000065">
    <property type="entry name" value="B-cell CLL/lymphoma 6, member B"/>
    <property type="match status" value="1"/>
</dbReference>
<evidence type="ECO:0000256" key="5">
    <source>
        <dbReference type="ARBA" id="ARBA00022833"/>
    </source>
</evidence>
<comment type="subcellular location">
    <subcellularLocation>
        <location evidence="1">Nucleus</location>
    </subcellularLocation>
</comment>
<gene>
    <name evidence="10" type="ORF">CHIRRI_LOCUS9053</name>
</gene>
<keyword evidence="5" id="KW-0862">Zinc</keyword>
<evidence type="ECO:0000313" key="10">
    <source>
        <dbReference type="EMBL" id="CAG9806190.1"/>
    </source>
</evidence>
<dbReference type="PROSITE" id="PS00028">
    <property type="entry name" value="ZINC_FINGER_C2H2_1"/>
    <property type="match status" value="4"/>
</dbReference>
<protein>
    <recommendedName>
        <fullName evidence="9">C2H2-type domain-containing protein</fullName>
    </recommendedName>
</protein>
<feature type="region of interest" description="Disordered" evidence="8">
    <location>
        <begin position="70"/>
        <end position="89"/>
    </location>
</feature>
<evidence type="ECO:0000256" key="4">
    <source>
        <dbReference type="ARBA" id="ARBA00022771"/>
    </source>
</evidence>
<dbReference type="InterPro" id="IPR013087">
    <property type="entry name" value="Znf_C2H2_type"/>
</dbReference>
<keyword evidence="11" id="KW-1185">Reference proteome</keyword>
<dbReference type="GO" id="GO:0008270">
    <property type="term" value="F:zinc ion binding"/>
    <property type="evidence" value="ECO:0007669"/>
    <property type="project" value="UniProtKB-KW"/>
</dbReference>
<feature type="domain" description="C2H2-type" evidence="9">
    <location>
        <begin position="104"/>
        <end position="132"/>
    </location>
</feature>
<dbReference type="EMBL" id="OU895878">
    <property type="protein sequence ID" value="CAG9806190.1"/>
    <property type="molecule type" value="Genomic_DNA"/>
</dbReference>
<evidence type="ECO:0000256" key="3">
    <source>
        <dbReference type="ARBA" id="ARBA00022737"/>
    </source>
</evidence>
<evidence type="ECO:0000256" key="1">
    <source>
        <dbReference type="ARBA" id="ARBA00004123"/>
    </source>
</evidence>
<dbReference type="PROSITE" id="PS50157">
    <property type="entry name" value="ZINC_FINGER_C2H2_2"/>
    <property type="match status" value="2"/>
</dbReference>
<keyword evidence="2" id="KW-0479">Metal-binding</keyword>
<dbReference type="Pfam" id="PF12874">
    <property type="entry name" value="zf-met"/>
    <property type="match status" value="1"/>
</dbReference>